<reference evidence="2 3" key="1">
    <citation type="journal article" date="2013" name="Genome Announc.">
        <title>Draft Genome Sequence of Amycolatopsis decaplanina Strain DSM 44594T.</title>
        <authorList>
            <person name="Kaur N."/>
            <person name="Kumar S."/>
            <person name="Bala M."/>
            <person name="Raghava G.P."/>
            <person name="Mayilraj S."/>
        </authorList>
    </citation>
    <scope>NUCLEOTIDE SEQUENCE [LARGE SCALE GENOMIC DNA]</scope>
    <source>
        <strain evidence="2 3">DSM 44594</strain>
    </source>
</reference>
<comment type="caution">
    <text evidence="2">The sequence shown here is derived from an EMBL/GenBank/DDBJ whole genome shotgun (WGS) entry which is preliminary data.</text>
</comment>
<protein>
    <recommendedName>
        <fullName evidence="1">DUF397 domain-containing protein</fullName>
    </recommendedName>
</protein>
<dbReference type="Proteomes" id="UP000054226">
    <property type="component" value="Unassembled WGS sequence"/>
</dbReference>
<name>M2ZE44_9PSEU</name>
<accession>M2ZE44</accession>
<dbReference type="Pfam" id="PF04149">
    <property type="entry name" value="DUF397"/>
    <property type="match status" value="1"/>
</dbReference>
<dbReference type="AlphaFoldDB" id="M2ZE44"/>
<dbReference type="EMBL" id="AOHO01000055">
    <property type="protein sequence ID" value="EME58599.1"/>
    <property type="molecule type" value="Genomic_DNA"/>
</dbReference>
<sequence>MEQGNIIPSDAVWRKPLRSVGQGACVEVAILPRHVAVRDSKDRSGPALVMTTAAWASLMDSLNHS</sequence>
<gene>
    <name evidence="2" type="ORF">H074_18508</name>
</gene>
<evidence type="ECO:0000313" key="2">
    <source>
        <dbReference type="EMBL" id="EME58599.1"/>
    </source>
</evidence>
<feature type="domain" description="DUF397" evidence="1">
    <location>
        <begin position="11"/>
        <end position="61"/>
    </location>
</feature>
<dbReference type="RefSeq" id="WP_007031555.1">
    <property type="nucleotide sequence ID" value="NZ_AOHO01000055.1"/>
</dbReference>
<keyword evidence="3" id="KW-1185">Reference proteome</keyword>
<dbReference type="InterPro" id="IPR007278">
    <property type="entry name" value="DUF397"/>
</dbReference>
<organism evidence="2 3">
    <name type="scientific">Amycolatopsis decaplanina DSM 44594</name>
    <dbReference type="NCBI Taxonomy" id="1284240"/>
    <lineage>
        <taxon>Bacteria</taxon>
        <taxon>Bacillati</taxon>
        <taxon>Actinomycetota</taxon>
        <taxon>Actinomycetes</taxon>
        <taxon>Pseudonocardiales</taxon>
        <taxon>Pseudonocardiaceae</taxon>
        <taxon>Amycolatopsis</taxon>
    </lineage>
</organism>
<proteinExistence type="predicted"/>
<evidence type="ECO:0000259" key="1">
    <source>
        <dbReference type="Pfam" id="PF04149"/>
    </source>
</evidence>
<evidence type="ECO:0000313" key="3">
    <source>
        <dbReference type="Proteomes" id="UP000054226"/>
    </source>
</evidence>